<comment type="caution">
    <text evidence="1">The sequence shown here is derived from an EMBL/GenBank/DDBJ whole genome shotgun (WGS) entry which is preliminary data.</text>
</comment>
<evidence type="ECO:0000313" key="2">
    <source>
        <dbReference type="Proteomes" id="UP000006253"/>
    </source>
</evidence>
<reference evidence="1 2" key="1">
    <citation type="submission" date="2012-10" db="EMBL/GenBank/DDBJ databases">
        <authorList>
            <person name="Harkins D.M."/>
            <person name="Durkin A.S."/>
            <person name="Brinkac L.M."/>
            <person name="Selengut J.D."/>
            <person name="Sanka R."/>
            <person name="DePew J."/>
            <person name="Purushe J."/>
            <person name="Peacock S.J."/>
            <person name="Thaipadungpanit J."/>
            <person name="Wuthiekanun V.W."/>
            <person name="Day N.P."/>
            <person name="Vinetz J.M."/>
            <person name="Sutton G.G."/>
            <person name="Nelson W.C."/>
            <person name="Fouts D.E."/>
        </authorList>
    </citation>
    <scope>NUCLEOTIDE SEQUENCE [LARGE SCALE GENOMIC DNA]</scope>
    <source>
        <strain evidence="1 2">H1</strain>
    </source>
</reference>
<dbReference type="EMBL" id="AHMY02000034">
    <property type="protein sequence ID" value="EKO16028.1"/>
    <property type="molecule type" value="Genomic_DNA"/>
</dbReference>
<accession>A0A0E2BFN9</accession>
<proteinExistence type="predicted"/>
<gene>
    <name evidence="1" type="ORF">LEP1GSC081_3719</name>
</gene>
<evidence type="ECO:0008006" key="3">
    <source>
        <dbReference type="Google" id="ProtNLM"/>
    </source>
</evidence>
<organism evidence="1 2">
    <name type="scientific">Leptospira kirschneri str. H1</name>
    <dbReference type="NCBI Taxonomy" id="1049966"/>
    <lineage>
        <taxon>Bacteria</taxon>
        <taxon>Pseudomonadati</taxon>
        <taxon>Spirochaetota</taxon>
        <taxon>Spirochaetia</taxon>
        <taxon>Leptospirales</taxon>
        <taxon>Leptospiraceae</taxon>
        <taxon>Leptospira</taxon>
    </lineage>
</organism>
<protein>
    <recommendedName>
        <fullName evidence="3">Leucine rich repeat protein</fullName>
    </recommendedName>
</protein>
<dbReference type="RefSeq" id="WP_004765144.1">
    <property type="nucleotide sequence ID" value="NZ_AHMY02000034.1"/>
</dbReference>
<dbReference type="Gene3D" id="3.80.10.10">
    <property type="entry name" value="Ribonuclease Inhibitor"/>
    <property type="match status" value="1"/>
</dbReference>
<dbReference type="SUPFAM" id="SSF52075">
    <property type="entry name" value="Outer arm dynein light chain 1"/>
    <property type="match status" value="1"/>
</dbReference>
<sequence length="96" mass="11311">MICLQKITICFLVLICFFSQLQAEERNYKDLAKALQNPSKVFILNLSFQKFTTLPAEIGQLKNLQKLYLIDNQLSLEEREKIRKLLPKSKIIFEVY</sequence>
<evidence type="ECO:0000313" key="1">
    <source>
        <dbReference type="EMBL" id="EKO16028.1"/>
    </source>
</evidence>
<name>A0A0E2BFN9_9LEPT</name>
<dbReference type="AlphaFoldDB" id="A0A0E2BFN9"/>
<dbReference type="InterPro" id="IPR032675">
    <property type="entry name" value="LRR_dom_sf"/>
</dbReference>
<dbReference type="Proteomes" id="UP000006253">
    <property type="component" value="Unassembled WGS sequence"/>
</dbReference>